<dbReference type="InterPro" id="IPR037165">
    <property type="entry name" value="AldOxase/xan_DH_Mopterin-bd_sf"/>
</dbReference>
<keyword evidence="2" id="KW-0560">Oxidoreductase</keyword>
<dbReference type="PANTHER" id="PTHR11908">
    <property type="entry name" value="XANTHINE DEHYDROGENASE"/>
    <property type="match status" value="1"/>
</dbReference>
<dbReference type="GO" id="GO:0016491">
    <property type="term" value="F:oxidoreductase activity"/>
    <property type="evidence" value="ECO:0007669"/>
    <property type="project" value="UniProtKB-KW"/>
</dbReference>
<keyword evidence="6" id="KW-1185">Reference proteome</keyword>
<dbReference type="SUPFAM" id="SSF56003">
    <property type="entry name" value="Molybdenum cofactor-binding domain"/>
    <property type="match status" value="1"/>
</dbReference>
<evidence type="ECO:0000256" key="1">
    <source>
        <dbReference type="ARBA" id="ARBA00022505"/>
    </source>
</evidence>
<dbReference type="Pfam" id="PF02738">
    <property type="entry name" value="MoCoBD_1"/>
    <property type="match status" value="1"/>
</dbReference>
<evidence type="ECO:0000313" key="5">
    <source>
        <dbReference type="EMBL" id="PAQ07792.1"/>
    </source>
</evidence>
<dbReference type="PANTHER" id="PTHR11908:SF132">
    <property type="entry name" value="ALDEHYDE OXIDASE 1-RELATED"/>
    <property type="match status" value="1"/>
</dbReference>
<evidence type="ECO:0000256" key="3">
    <source>
        <dbReference type="SAM" id="MobiDB-lite"/>
    </source>
</evidence>
<dbReference type="Pfam" id="PF01315">
    <property type="entry name" value="Ald_Xan_dh_C"/>
    <property type="match status" value="1"/>
</dbReference>
<accession>A0A271LI21</accession>
<dbReference type="EMBL" id="NPKJ01000055">
    <property type="protein sequence ID" value="PAQ07792.1"/>
    <property type="molecule type" value="Genomic_DNA"/>
</dbReference>
<gene>
    <name evidence="5" type="ORF">CIT26_19805</name>
</gene>
<dbReference type="SMART" id="SM01008">
    <property type="entry name" value="Ald_Xan_dh_C"/>
    <property type="match status" value="1"/>
</dbReference>
<dbReference type="Gene3D" id="3.90.1170.50">
    <property type="entry name" value="Aldehyde oxidase/xanthine dehydrogenase, a/b hammerhead"/>
    <property type="match status" value="1"/>
</dbReference>
<dbReference type="Gene3D" id="3.30.365.10">
    <property type="entry name" value="Aldehyde oxidase/xanthine dehydrogenase, molybdopterin binding domain"/>
    <property type="match status" value="4"/>
</dbReference>
<proteinExistence type="predicted"/>
<dbReference type="InterPro" id="IPR036856">
    <property type="entry name" value="Ald_Oxase/Xan_DH_a/b_sf"/>
</dbReference>
<evidence type="ECO:0000313" key="6">
    <source>
        <dbReference type="Proteomes" id="UP000216442"/>
    </source>
</evidence>
<keyword evidence="1" id="KW-0500">Molybdenum</keyword>
<organism evidence="5 6">
    <name type="scientific">Mesorhizobium temperatum</name>
    <dbReference type="NCBI Taxonomy" id="241416"/>
    <lineage>
        <taxon>Bacteria</taxon>
        <taxon>Pseudomonadati</taxon>
        <taxon>Pseudomonadota</taxon>
        <taxon>Alphaproteobacteria</taxon>
        <taxon>Hyphomicrobiales</taxon>
        <taxon>Phyllobacteriaceae</taxon>
        <taxon>Mesorhizobium</taxon>
    </lineage>
</organism>
<dbReference type="Proteomes" id="UP000216442">
    <property type="component" value="Unassembled WGS sequence"/>
</dbReference>
<feature type="domain" description="Aldehyde oxidase/xanthine dehydrogenase a/b hammerhead" evidence="4">
    <location>
        <begin position="29"/>
        <end position="137"/>
    </location>
</feature>
<protein>
    <submittedName>
        <fullName evidence="5">Oxidoreductase</fullName>
    </submittedName>
</protein>
<dbReference type="InterPro" id="IPR000674">
    <property type="entry name" value="Ald_Oxase/Xan_DH_a/b"/>
</dbReference>
<comment type="caution">
    <text evidence="5">The sequence shown here is derived from an EMBL/GenBank/DDBJ whole genome shotgun (WGS) entry which is preliminary data.</text>
</comment>
<feature type="region of interest" description="Disordered" evidence="3">
    <location>
        <begin position="1"/>
        <end position="26"/>
    </location>
</feature>
<dbReference type="RefSeq" id="WP_095494172.1">
    <property type="nucleotide sequence ID" value="NZ_NPKJ01000055.1"/>
</dbReference>
<dbReference type="Pfam" id="PF20256">
    <property type="entry name" value="MoCoBD_2"/>
    <property type="match status" value="1"/>
</dbReference>
<name>A0A271LI21_9HYPH</name>
<dbReference type="GO" id="GO:0005506">
    <property type="term" value="F:iron ion binding"/>
    <property type="evidence" value="ECO:0007669"/>
    <property type="project" value="InterPro"/>
</dbReference>
<dbReference type="SUPFAM" id="SSF54665">
    <property type="entry name" value="CO dehydrogenase molybdoprotein N-domain-like"/>
    <property type="match status" value="1"/>
</dbReference>
<dbReference type="OrthoDB" id="9758509at2"/>
<sequence>MNFDPRFSGRNFTSVGTRPIRPDGVDKVTGRARYGADFNMAGQLVGRVLRSPHAHATIRKIDTSKAEKLPGVKAVITSTDLPDLTDGDSAMYDILDNCMARKKALYDGHAVAAVAAVDARTARQALKLIEVDYEVLPHVTDVDEAMKHSAPVLNDTIFTEGVEEKPTKPSNVTKRTQYGHGDVHEGFGQADFIVERSFKTEQTHQGYIEPHACVASVSSDGTADLWVCTQGHFVYRQHCAQLLGMEASKLRVTSSEIGGGFGGKTHVWAEPVALALSRKAGRPVKLVMARDEVFRASGPTSATSIDVRIGARKDGTITAAEATLRYSCGPYAGMWAELGAMTAFACYKLDNVKTVGYEVLVNRPKTAAYRAPSAPMAAFAVESAVDELAKEIGMDPVEFRIRNAAQEGTRSSYGPVYGPIGIGPTLEAAKNHPHMKAPLGKNQGRGMACGFWFNFGGQTCTDLNIGMDGSVSLAVGTVDVGGSRASLSLVAAEELGIAYEQVKAVVADTSSLGYNDMTDGSRGTFSSSMATISAARNAIKILRERAAQMWDIPVDDVVWEKGHAIAKGEKYGNLAALSLKEIAAASGKTGGPIAGHSELVADGAGVSFATHICDIEVDPETGATRVLRYTVVQDAGKAVHPTYVEGQYQGGAAQGIGWALNEEYIYGKDGRLQNPGFLDYRIPVCSDLPMIDTQILEIPNPNHPYGVRGVGETSIVPPLAAIANAVSNAAGVRMTHIPMSPPRILAAIEAERGG</sequence>
<dbReference type="InterPro" id="IPR008274">
    <property type="entry name" value="AldOxase/xan_DH_MoCoBD1"/>
</dbReference>
<reference evidence="5 6" key="1">
    <citation type="submission" date="2017-08" db="EMBL/GenBank/DDBJ databases">
        <title>Mesorhizobium wenxinae sp. nov., a novel rhizobial species isolated from root nodules of chickpea (Cicer arietinum L.).</title>
        <authorList>
            <person name="Zhang J."/>
        </authorList>
    </citation>
    <scope>NUCLEOTIDE SEQUENCE [LARGE SCALE GENOMIC DNA]</scope>
    <source>
        <strain evidence="5 6">SDW018</strain>
    </source>
</reference>
<evidence type="ECO:0000259" key="4">
    <source>
        <dbReference type="SMART" id="SM01008"/>
    </source>
</evidence>
<evidence type="ECO:0000256" key="2">
    <source>
        <dbReference type="ARBA" id="ARBA00023002"/>
    </source>
</evidence>
<dbReference type="InterPro" id="IPR016208">
    <property type="entry name" value="Ald_Oxase/xanthine_DH-like"/>
</dbReference>
<dbReference type="AlphaFoldDB" id="A0A271LI21"/>
<dbReference type="InterPro" id="IPR046867">
    <property type="entry name" value="AldOxase/xan_DH_MoCoBD2"/>
</dbReference>